<dbReference type="GeneID" id="94845454"/>
<evidence type="ECO:0000256" key="1">
    <source>
        <dbReference type="ARBA" id="ARBA00022723"/>
    </source>
</evidence>
<keyword evidence="9" id="KW-1185">Reference proteome</keyword>
<sequence>MQGSENRFLENLPQIIDFLQEHIQHEEQLKKLRQDELLNLKAFHLNILNMISKLSIYTTPEDLWSKQVQYLTNNKIANENSISELHSFVEKHRQKIRLALQIKYSILLTQYAIKMSPQYENLPKLKKKIEKFLPEFNSGVNPSLNQLLDSKLRPYYSTYIHLFEQRFFPSNHPSINPFYISQLAPFLVCNKSVNGTVLALKIELEKDKKMVDEMFQILGKCYTEYDLYKLSKKFPSTQQIISHPIFIQKYQSTKENLNSLLRRINSFLSNVCATSDDLSLYSANVNNIFKKLNKMKDDFCVIVNKFYSLKYHISLADYFQRVFDYNESLKYTRTMTIAQPVQALFQQLSVWDKLQKCLIDTFDKNGEFSNYSSDKREKIEKNERNDTFDENENPEAKITLDDLYKCINDLKGYLNEIKYLNSVLIQTEKTKEKELEASRYERRQVNIDYRDLNDNNLMGAMYKSNVDRLNSFDSIFVKYEDLNQQLLNLINPELYLNGFFEKVKTAKHNVEYYQRLEEIKYLRGLIEEKREKIEKYRKMNEQMKEENKEGKRVDQDLVHGADDRYTKARIFLSCMNCDEQSEFVCKPCNHKICQKCYDKAKSKLKNVRCPFCLENLIKVVKINW</sequence>
<dbReference type="Proteomes" id="UP000179807">
    <property type="component" value="Unassembled WGS sequence"/>
</dbReference>
<evidence type="ECO:0000256" key="3">
    <source>
        <dbReference type="ARBA" id="ARBA00022833"/>
    </source>
</evidence>
<organism evidence="8 9">
    <name type="scientific">Tritrichomonas foetus</name>
    <dbReference type="NCBI Taxonomy" id="1144522"/>
    <lineage>
        <taxon>Eukaryota</taxon>
        <taxon>Metamonada</taxon>
        <taxon>Parabasalia</taxon>
        <taxon>Tritrichomonadida</taxon>
        <taxon>Tritrichomonadidae</taxon>
        <taxon>Tritrichomonas</taxon>
    </lineage>
</organism>
<dbReference type="SUPFAM" id="SSF57903">
    <property type="entry name" value="FYVE/PHD zinc finger"/>
    <property type="match status" value="1"/>
</dbReference>
<dbReference type="InterPro" id="IPR001841">
    <property type="entry name" value="Znf_RING"/>
</dbReference>
<protein>
    <recommendedName>
        <fullName evidence="7">RING-type domain-containing protein</fullName>
    </recommendedName>
</protein>
<comment type="caution">
    <text evidence="8">The sequence shown here is derived from an EMBL/GenBank/DDBJ whole genome shotgun (WGS) entry which is preliminary data.</text>
</comment>
<name>A0A1J4JE99_9EUKA</name>
<evidence type="ECO:0000256" key="2">
    <source>
        <dbReference type="ARBA" id="ARBA00022771"/>
    </source>
</evidence>
<dbReference type="VEuPathDB" id="TrichDB:TRFO_36303"/>
<feature type="compositionally biased region" description="Basic and acidic residues" evidence="6">
    <location>
        <begin position="373"/>
        <end position="387"/>
    </location>
</feature>
<feature type="coiled-coil region" evidence="5">
    <location>
        <begin position="519"/>
        <end position="556"/>
    </location>
</feature>
<evidence type="ECO:0000259" key="7">
    <source>
        <dbReference type="PROSITE" id="PS50089"/>
    </source>
</evidence>
<dbReference type="AlphaFoldDB" id="A0A1J4JE99"/>
<accession>A0A1J4JE99</accession>
<dbReference type="PROSITE" id="PS00518">
    <property type="entry name" value="ZF_RING_1"/>
    <property type="match status" value="1"/>
</dbReference>
<keyword evidence="2 4" id="KW-0863">Zinc-finger</keyword>
<evidence type="ECO:0000256" key="6">
    <source>
        <dbReference type="SAM" id="MobiDB-lite"/>
    </source>
</evidence>
<dbReference type="SMART" id="SM00184">
    <property type="entry name" value="RING"/>
    <property type="match status" value="1"/>
</dbReference>
<keyword evidence="3" id="KW-0862">Zinc</keyword>
<dbReference type="RefSeq" id="XP_068350619.1">
    <property type="nucleotide sequence ID" value="XM_068510750.1"/>
</dbReference>
<proteinExistence type="predicted"/>
<dbReference type="InterPro" id="IPR011011">
    <property type="entry name" value="Znf_FYVE_PHD"/>
</dbReference>
<dbReference type="PROSITE" id="PS50089">
    <property type="entry name" value="ZF_RING_2"/>
    <property type="match status" value="1"/>
</dbReference>
<keyword evidence="5" id="KW-0175">Coiled coil</keyword>
<dbReference type="GO" id="GO:0008270">
    <property type="term" value="F:zinc ion binding"/>
    <property type="evidence" value="ECO:0007669"/>
    <property type="project" value="UniProtKB-KW"/>
</dbReference>
<evidence type="ECO:0000256" key="5">
    <source>
        <dbReference type="SAM" id="Coils"/>
    </source>
</evidence>
<gene>
    <name evidence="8" type="ORF">TRFO_36303</name>
</gene>
<evidence type="ECO:0000256" key="4">
    <source>
        <dbReference type="PROSITE-ProRule" id="PRU00175"/>
    </source>
</evidence>
<dbReference type="EMBL" id="MLAK01001113">
    <property type="protein sequence ID" value="OHS97482.1"/>
    <property type="molecule type" value="Genomic_DNA"/>
</dbReference>
<feature type="domain" description="RING-type" evidence="7">
    <location>
        <begin position="574"/>
        <end position="612"/>
    </location>
</feature>
<feature type="region of interest" description="Disordered" evidence="6">
    <location>
        <begin position="373"/>
        <end position="392"/>
    </location>
</feature>
<dbReference type="InterPro" id="IPR017907">
    <property type="entry name" value="Znf_RING_CS"/>
</dbReference>
<reference evidence="8" key="1">
    <citation type="submission" date="2016-10" db="EMBL/GenBank/DDBJ databases">
        <authorList>
            <person name="Benchimol M."/>
            <person name="Almeida L.G."/>
            <person name="Vasconcelos A.T."/>
            <person name="Perreira-Neves A."/>
            <person name="Rosa I.A."/>
            <person name="Tasca T."/>
            <person name="Bogo M.R."/>
            <person name="de Souza W."/>
        </authorList>
    </citation>
    <scope>NUCLEOTIDE SEQUENCE [LARGE SCALE GENOMIC DNA]</scope>
    <source>
        <strain evidence="8">K</strain>
    </source>
</reference>
<keyword evidence="1" id="KW-0479">Metal-binding</keyword>
<evidence type="ECO:0000313" key="9">
    <source>
        <dbReference type="Proteomes" id="UP000179807"/>
    </source>
</evidence>
<evidence type="ECO:0000313" key="8">
    <source>
        <dbReference type="EMBL" id="OHS97482.1"/>
    </source>
</evidence>